<organism evidence="1">
    <name type="scientific">Sulfurovum sp. enrichment culture clone C5</name>
    <dbReference type="NCBI Taxonomy" id="497650"/>
    <lineage>
        <taxon>Bacteria</taxon>
        <taxon>Pseudomonadati</taxon>
        <taxon>Campylobacterota</taxon>
        <taxon>Epsilonproteobacteria</taxon>
        <taxon>Campylobacterales</taxon>
        <taxon>Sulfurovaceae</taxon>
        <taxon>Sulfurovum</taxon>
        <taxon>environmental samples</taxon>
    </lineage>
</organism>
<name>A0A0S4XL02_9BACT</name>
<accession>A0A0S4XL02</accession>
<dbReference type="EMBL" id="FAXN01000013">
    <property type="protein sequence ID" value="CUV64987.1"/>
    <property type="molecule type" value="Genomic_DNA"/>
</dbReference>
<evidence type="ECO:0008006" key="2">
    <source>
        <dbReference type="Google" id="ProtNLM"/>
    </source>
</evidence>
<sequence>MKKLITILLLTIWLFANEYNVGEKIEPINLKDQFDKDHNISKLPTTIIIAFEKESSYIFNEYMKDKNNGFLANNNMLFLADISQMPSFVTTNFALPKMREYNYLVLLISNENTAFKYPYREDKLTIIKLDNDKIKSIDFVSDLKELENNLK</sequence>
<gene>
    <name evidence="1" type="ORF">BN3087_150004</name>
</gene>
<dbReference type="AlphaFoldDB" id="A0A0S4XL02"/>
<reference evidence="1" key="1">
    <citation type="submission" date="2015-11" db="EMBL/GenBank/DDBJ databases">
        <authorList>
            <person name="Zhang Y."/>
            <person name="Guo Z."/>
        </authorList>
    </citation>
    <scope>NUCLEOTIDE SEQUENCE</scope>
    <source>
        <strain evidence="1">BN30871</strain>
    </source>
</reference>
<evidence type="ECO:0000313" key="1">
    <source>
        <dbReference type="EMBL" id="CUV64987.1"/>
    </source>
</evidence>
<proteinExistence type="predicted"/>
<protein>
    <recommendedName>
        <fullName evidence="2">FAD/FMN-containing dehydrogenase</fullName>
    </recommendedName>
</protein>